<dbReference type="InterPro" id="IPR001789">
    <property type="entry name" value="Sig_transdc_resp-reg_receiver"/>
</dbReference>
<proteinExistence type="predicted"/>
<dbReference type="AlphaFoldDB" id="A0AAJ6BQJ1"/>
<dbReference type="GO" id="GO:0000160">
    <property type="term" value="P:phosphorelay signal transduction system"/>
    <property type="evidence" value="ECO:0007669"/>
    <property type="project" value="InterPro"/>
</dbReference>
<dbReference type="EMBL" id="CP119316">
    <property type="protein sequence ID" value="WEK48326.1"/>
    <property type="molecule type" value="Genomic_DNA"/>
</dbReference>
<name>A0AAJ6BQJ1_9SPHN</name>
<dbReference type="SUPFAM" id="SSF52172">
    <property type="entry name" value="CheY-like"/>
    <property type="match status" value="1"/>
</dbReference>
<accession>A0AAJ6BQJ1</accession>
<evidence type="ECO:0000259" key="2">
    <source>
        <dbReference type="PROSITE" id="PS50110"/>
    </source>
</evidence>
<reference evidence="3" key="1">
    <citation type="submission" date="2023-03" db="EMBL/GenBank/DDBJ databases">
        <title>Andean soil-derived lignocellulolytic bacterial consortium as a source of novel taxa and putative plastic-active enzymes.</title>
        <authorList>
            <person name="Diaz-Garcia L."/>
            <person name="Chuvochina M."/>
            <person name="Feuerriegel G."/>
            <person name="Bunk B."/>
            <person name="Sproer C."/>
            <person name="Streit W.R."/>
            <person name="Rodriguez L.M."/>
            <person name="Overmann J."/>
            <person name="Jimenez D.J."/>
        </authorList>
    </citation>
    <scope>NUCLEOTIDE SEQUENCE</scope>
    <source>
        <strain evidence="3">MAG 26</strain>
    </source>
</reference>
<dbReference type="Pfam" id="PF00072">
    <property type="entry name" value="Response_reg"/>
    <property type="match status" value="1"/>
</dbReference>
<protein>
    <submittedName>
        <fullName evidence="3">Response regulator</fullName>
    </submittedName>
</protein>
<dbReference type="SMART" id="SM00448">
    <property type="entry name" value="REC"/>
    <property type="match status" value="1"/>
</dbReference>
<dbReference type="KEGG" id="acob:P0Y56_08545"/>
<evidence type="ECO:0000256" key="1">
    <source>
        <dbReference type="PROSITE-ProRule" id="PRU00169"/>
    </source>
</evidence>
<organism evidence="3 4">
    <name type="scientific">Candidatus Andeanibacterium colombiense</name>
    <dbReference type="NCBI Taxonomy" id="3121345"/>
    <lineage>
        <taxon>Bacteria</taxon>
        <taxon>Pseudomonadati</taxon>
        <taxon>Pseudomonadota</taxon>
        <taxon>Alphaproteobacteria</taxon>
        <taxon>Sphingomonadales</taxon>
        <taxon>Sphingomonadaceae</taxon>
        <taxon>Candidatus Andeanibacterium</taxon>
    </lineage>
</organism>
<sequence length="136" mass="14647">MSFAPTGTDGRGRRAERLLGKRVLIVEDEALLALELELAFADEGAEIVGPALSLSHGVMLAEAAPEIDCAVLDVDLGGRDVFPIAHALEQRGIPFIFHTAHARASTLTTLFPRSETVVKPARPEDLVLRLARISLK</sequence>
<dbReference type="Gene3D" id="3.40.50.2300">
    <property type="match status" value="1"/>
</dbReference>
<feature type="modified residue" description="4-aspartylphosphate" evidence="1">
    <location>
        <position position="73"/>
    </location>
</feature>
<dbReference type="PROSITE" id="PS50110">
    <property type="entry name" value="RESPONSE_REGULATORY"/>
    <property type="match status" value="1"/>
</dbReference>
<feature type="domain" description="Response regulatory" evidence="2">
    <location>
        <begin position="22"/>
        <end position="134"/>
    </location>
</feature>
<keyword evidence="1" id="KW-0597">Phosphoprotein</keyword>
<dbReference type="InterPro" id="IPR011006">
    <property type="entry name" value="CheY-like_superfamily"/>
</dbReference>
<evidence type="ECO:0000313" key="3">
    <source>
        <dbReference type="EMBL" id="WEK48326.1"/>
    </source>
</evidence>
<gene>
    <name evidence="3" type="ORF">P0Y56_08545</name>
</gene>
<evidence type="ECO:0000313" key="4">
    <source>
        <dbReference type="Proteomes" id="UP001218362"/>
    </source>
</evidence>
<dbReference type="Proteomes" id="UP001218362">
    <property type="component" value="Chromosome"/>
</dbReference>